<evidence type="ECO:0000256" key="3">
    <source>
        <dbReference type="ARBA" id="ARBA00022821"/>
    </source>
</evidence>
<accession>A0ABU6UBA7</accession>
<dbReference type="Gene3D" id="3.80.10.10">
    <property type="entry name" value="Ribonuclease Inhibitor"/>
    <property type="match status" value="1"/>
</dbReference>
<evidence type="ECO:0000313" key="8">
    <source>
        <dbReference type="Proteomes" id="UP001341840"/>
    </source>
</evidence>
<keyword evidence="8" id="KW-1185">Reference proteome</keyword>
<dbReference type="InterPro" id="IPR058922">
    <property type="entry name" value="WHD_DRP"/>
</dbReference>
<dbReference type="Pfam" id="PF23559">
    <property type="entry name" value="WHD_DRP"/>
    <property type="match status" value="1"/>
</dbReference>
<reference evidence="7 8" key="1">
    <citation type="journal article" date="2023" name="Plants (Basel)">
        <title>Bridging the Gap: Combining Genomics and Transcriptomics Approaches to Understand Stylosanthes scabra, an Orphan Legume from the Brazilian Caatinga.</title>
        <authorList>
            <person name="Ferreira-Neto J.R.C."/>
            <person name="da Silva M.D."/>
            <person name="Binneck E."/>
            <person name="de Melo N.F."/>
            <person name="da Silva R.H."/>
            <person name="de Melo A.L.T.M."/>
            <person name="Pandolfi V."/>
            <person name="Bustamante F.O."/>
            <person name="Brasileiro-Vidal A.C."/>
            <person name="Benko-Iseppon A.M."/>
        </authorList>
    </citation>
    <scope>NUCLEOTIDE SEQUENCE [LARGE SCALE GENOMIC DNA]</scope>
    <source>
        <tissue evidence="7">Leaves</tissue>
    </source>
</reference>
<keyword evidence="2" id="KW-0677">Repeat</keyword>
<evidence type="ECO:0008006" key="9">
    <source>
        <dbReference type="Google" id="ProtNLM"/>
    </source>
</evidence>
<sequence>MEFGLTQDKWNKLKSLLSCGSKDSSILVSTRDKHVATIMGTCQAHHLGLLSDDDCWSLFKLRAFGAYKEEERPELVAIGKQIVKKCGGSPLAALALGGVMQSRSTEKEWLEVSEKDKEIKKQQLIYLWMSNGFISSRPNLEVEEVGNMVWNELYQKSLFQDVRSDDYSGNNYFKMHDLVHDLAQSISEQGCICLEKQNLNESSRNPHHIGFYDIGENQFKKRALEKAESLRTWYQQNTGQFRFIPTNHSLRVLCTYARKISSFGSLTCLKYLELYHINIKSLLVSICNLRRLEILKLINLSRLRRLPKPLSRIQNLRHLVIEGCDSLSGHSLAELHHLNLGGKLSIKGLQNVESISEAEDAKLKDKQDLGELFLSWYSRSKTKKSIVGAEEVLEALEPHSTVKLLKISYYEGLHWPTWMQNNSATKNLVSLQLGKCQNCQHLPPIGKLP</sequence>
<proteinExistence type="predicted"/>
<dbReference type="PANTHER" id="PTHR36766:SF42">
    <property type="entry name" value="NB-ARC DOMAIN DISEASE RESISTANCE PROTEIN"/>
    <property type="match status" value="1"/>
</dbReference>
<evidence type="ECO:0000256" key="2">
    <source>
        <dbReference type="ARBA" id="ARBA00022737"/>
    </source>
</evidence>
<dbReference type="Pfam" id="PF25019">
    <property type="entry name" value="LRR_R13L1-DRL21"/>
    <property type="match status" value="1"/>
</dbReference>
<keyword evidence="3" id="KW-0611">Plant defense</keyword>
<dbReference type="Pfam" id="PF00931">
    <property type="entry name" value="NB-ARC"/>
    <property type="match status" value="1"/>
</dbReference>
<evidence type="ECO:0000256" key="1">
    <source>
        <dbReference type="ARBA" id="ARBA00022614"/>
    </source>
</evidence>
<dbReference type="InterPro" id="IPR002182">
    <property type="entry name" value="NB-ARC"/>
</dbReference>
<dbReference type="SUPFAM" id="SSF52540">
    <property type="entry name" value="P-loop containing nucleoside triphosphate hydrolases"/>
    <property type="match status" value="1"/>
</dbReference>
<name>A0ABU6UBA7_9FABA</name>
<gene>
    <name evidence="7" type="ORF">PIB30_031471</name>
</gene>
<evidence type="ECO:0000259" key="4">
    <source>
        <dbReference type="Pfam" id="PF00931"/>
    </source>
</evidence>
<evidence type="ECO:0000259" key="6">
    <source>
        <dbReference type="Pfam" id="PF25019"/>
    </source>
</evidence>
<protein>
    <recommendedName>
        <fullName evidence="9">NB-ARC domain-containing protein</fullName>
    </recommendedName>
</protein>
<dbReference type="InterPro" id="IPR027417">
    <property type="entry name" value="P-loop_NTPase"/>
</dbReference>
<dbReference type="InterPro" id="IPR042197">
    <property type="entry name" value="Apaf_helical"/>
</dbReference>
<dbReference type="InterPro" id="IPR056789">
    <property type="entry name" value="LRR_R13L1-DRL21"/>
</dbReference>
<organism evidence="7 8">
    <name type="scientific">Stylosanthes scabra</name>
    <dbReference type="NCBI Taxonomy" id="79078"/>
    <lineage>
        <taxon>Eukaryota</taxon>
        <taxon>Viridiplantae</taxon>
        <taxon>Streptophyta</taxon>
        <taxon>Embryophyta</taxon>
        <taxon>Tracheophyta</taxon>
        <taxon>Spermatophyta</taxon>
        <taxon>Magnoliopsida</taxon>
        <taxon>eudicotyledons</taxon>
        <taxon>Gunneridae</taxon>
        <taxon>Pentapetalae</taxon>
        <taxon>rosids</taxon>
        <taxon>fabids</taxon>
        <taxon>Fabales</taxon>
        <taxon>Fabaceae</taxon>
        <taxon>Papilionoideae</taxon>
        <taxon>50 kb inversion clade</taxon>
        <taxon>dalbergioids sensu lato</taxon>
        <taxon>Dalbergieae</taxon>
        <taxon>Pterocarpus clade</taxon>
        <taxon>Stylosanthes</taxon>
    </lineage>
</organism>
<keyword evidence="1" id="KW-0433">Leucine-rich repeat</keyword>
<comment type="caution">
    <text evidence="7">The sequence shown here is derived from an EMBL/GenBank/DDBJ whole genome shotgun (WGS) entry which is preliminary data.</text>
</comment>
<feature type="domain" description="Disease resistance protein winged helix" evidence="5">
    <location>
        <begin position="115"/>
        <end position="183"/>
    </location>
</feature>
<feature type="domain" description="R13L1/DRL21-like LRR repeat region" evidence="6">
    <location>
        <begin position="332"/>
        <end position="449"/>
    </location>
</feature>
<evidence type="ECO:0000259" key="5">
    <source>
        <dbReference type="Pfam" id="PF23559"/>
    </source>
</evidence>
<dbReference type="PANTHER" id="PTHR36766">
    <property type="entry name" value="PLANT BROAD-SPECTRUM MILDEW RESISTANCE PROTEIN RPW8"/>
    <property type="match status" value="1"/>
</dbReference>
<dbReference type="SUPFAM" id="SSF52058">
    <property type="entry name" value="L domain-like"/>
    <property type="match status" value="1"/>
</dbReference>
<evidence type="ECO:0000313" key="7">
    <source>
        <dbReference type="EMBL" id="MED6158304.1"/>
    </source>
</evidence>
<dbReference type="InterPro" id="IPR032675">
    <property type="entry name" value="LRR_dom_sf"/>
</dbReference>
<dbReference type="Proteomes" id="UP001341840">
    <property type="component" value="Unassembled WGS sequence"/>
</dbReference>
<dbReference type="EMBL" id="JASCZI010120964">
    <property type="protein sequence ID" value="MED6158304.1"/>
    <property type="molecule type" value="Genomic_DNA"/>
</dbReference>
<feature type="domain" description="NB-ARC" evidence="4">
    <location>
        <begin position="7"/>
        <end position="65"/>
    </location>
</feature>
<dbReference type="Gene3D" id="1.10.8.430">
    <property type="entry name" value="Helical domain of apoptotic protease-activating factors"/>
    <property type="match status" value="1"/>
</dbReference>